<keyword evidence="3" id="KW-0677">Repeat</keyword>
<keyword evidence="5" id="KW-0833">Ubl conjugation pathway</keyword>
<keyword evidence="11" id="KW-1185">Reference proteome</keyword>
<evidence type="ECO:0000256" key="6">
    <source>
        <dbReference type="ARBA" id="ARBA00022833"/>
    </source>
</evidence>
<dbReference type="PROSITE" id="PS51873">
    <property type="entry name" value="TRIAD"/>
    <property type="match status" value="1"/>
</dbReference>
<dbReference type="GO" id="GO:0008270">
    <property type="term" value="F:zinc ion binding"/>
    <property type="evidence" value="ECO:0007669"/>
    <property type="project" value="UniProtKB-KW"/>
</dbReference>
<organism evidence="10 11">
    <name type="scientific">Rickenella mellea</name>
    <dbReference type="NCBI Taxonomy" id="50990"/>
    <lineage>
        <taxon>Eukaryota</taxon>
        <taxon>Fungi</taxon>
        <taxon>Dikarya</taxon>
        <taxon>Basidiomycota</taxon>
        <taxon>Agaricomycotina</taxon>
        <taxon>Agaricomycetes</taxon>
        <taxon>Hymenochaetales</taxon>
        <taxon>Rickenellaceae</taxon>
        <taxon>Rickenella</taxon>
    </lineage>
</organism>
<evidence type="ECO:0000256" key="7">
    <source>
        <dbReference type="PROSITE-ProRule" id="PRU00175"/>
    </source>
</evidence>
<feature type="domain" description="RING-type" evidence="9">
    <location>
        <begin position="782"/>
        <end position="971"/>
    </location>
</feature>
<evidence type="ECO:0000256" key="5">
    <source>
        <dbReference type="ARBA" id="ARBA00022786"/>
    </source>
</evidence>
<evidence type="ECO:0008006" key="12">
    <source>
        <dbReference type="Google" id="ProtNLM"/>
    </source>
</evidence>
<reference evidence="10 11" key="1">
    <citation type="submission" date="2018-06" db="EMBL/GenBank/DDBJ databases">
        <title>A transcriptomic atlas of mushroom development highlights an independent origin of complex multicellularity.</title>
        <authorList>
            <consortium name="DOE Joint Genome Institute"/>
            <person name="Krizsan K."/>
            <person name="Almasi E."/>
            <person name="Merenyi Z."/>
            <person name="Sahu N."/>
            <person name="Viragh M."/>
            <person name="Koszo T."/>
            <person name="Mondo S."/>
            <person name="Kiss B."/>
            <person name="Balint B."/>
            <person name="Kues U."/>
            <person name="Barry K."/>
            <person name="Hegedus J.C."/>
            <person name="Henrissat B."/>
            <person name="Johnson J."/>
            <person name="Lipzen A."/>
            <person name="Ohm R."/>
            <person name="Nagy I."/>
            <person name="Pangilinan J."/>
            <person name="Yan J."/>
            <person name="Xiong Y."/>
            <person name="Grigoriev I.V."/>
            <person name="Hibbett D.S."/>
            <person name="Nagy L.G."/>
        </authorList>
    </citation>
    <scope>NUCLEOTIDE SEQUENCE [LARGE SCALE GENOMIC DNA]</scope>
    <source>
        <strain evidence="10 11">SZMC22713</strain>
    </source>
</reference>
<dbReference type="PANTHER" id="PTHR47763:SF1">
    <property type="entry name" value="DUF659 DOMAIN-CONTAINING PROTEIN"/>
    <property type="match status" value="1"/>
</dbReference>
<dbReference type="InterPro" id="IPR001841">
    <property type="entry name" value="Znf_RING"/>
</dbReference>
<dbReference type="OrthoDB" id="1431934at2759"/>
<dbReference type="SUPFAM" id="SSF53300">
    <property type="entry name" value="vWA-like"/>
    <property type="match status" value="1"/>
</dbReference>
<dbReference type="SUPFAM" id="SSF57850">
    <property type="entry name" value="RING/U-box"/>
    <property type="match status" value="2"/>
</dbReference>
<evidence type="ECO:0000256" key="2">
    <source>
        <dbReference type="ARBA" id="ARBA00022723"/>
    </source>
</evidence>
<evidence type="ECO:0000256" key="4">
    <source>
        <dbReference type="ARBA" id="ARBA00022771"/>
    </source>
</evidence>
<keyword evidence="2" id="KW-0479">Metal-binding</keyword>
<evidence type="ECO:0000259" key="9">
    <source>
        <dbReference type="PROSITE" id="PS51873"/>
    </source>
</evidence>
<evidence type="ECO:0000313" key="10">
    <source>
        <dbReference type="EMBL" id="TDL20326.1"/>
    </source>
</evidence>
<gene>
    <name evidence="10" type="ORF">BD410DRAFT_725893</name>
</gene>
<proteinExistence type="predicted"/>
<name>A0A4Y7PZ65_9AGAM</name>
<dbReference type="PANTHER" id="PTHR47763">
    <property type="entry name" value="ALPHA-PROTEIN KINASE VWKA"/>
    <property type="match status" value="1"/>
</dbReference>
<dbReference type="InterPro" id="IPR036465">
    <property type="entry name" value="vWFA_dom_sf"/>
</dbReference>
<dbReference type="VEuPathDB" id="FungiDB:BD410DRAFT_725893"/>
<sequence length="979" mass="109046">MSNGQDLIIVLDATYSMGNFLDALRQSIPEIVALSKLSGAFERIAVLPYKDYCDKVVTDWSGFNTDLESFAAKLEPFGGGDYPEAAKSALIRTFDYIDKKKQTLILWFADAPPHSIDSDSGNAALERKSFPAGSTDWVKLCYAAKENNCTVFSFLSNLYQPDAYSQYYVFLSQVTGGVCMLSSVLQSQAISRLTVDVLLQRLGLLDSFDTIKHNGVVTRRFSVSPLASNSKPSSEVNHGNGWLKGSKTGITSDSSVIVEPFELSSSIHAESSASSSHFHNLGKRFADKTEGMYRSTVYTTLTSLINSNVYALTYNPVFGQLWRAVCKESDNMEKQALVDAFSVRVSQLKDGKEKADMQQWLEDSFDSTEEINEIIATVDASAPRVYLDLDSEVELTRKELLEVSKSCYAGVLRKLVQIFTHLKIVEENVVLAPNQRSIPLSLNPRDFFRILPHLVVPGTLYPPRAASLTATLALTTDVSFLKDSATALLAPLKGKWINLDVPENISYDCARFLLSAPRGVVLSDDERVVYEAMRRYKLIELNLDSTLQVKLPWTPTKSRGVGDSKVKCQKCLFRRSVTIMSHELPGLCGLCVAFERESPNDIHKYGETNDVSVLACVVDDSCWVECSVTTCRAQYVVEDPGKLNVRPKCHYCRINTPCPWLECSRCKNRIVYPEIYRDNGQKPYLCPGCFNPKCSQTTIAISETTTRVLVKENGNAWLELSPSIDLLQSKSAFKMMQAHGLNVFDPVPLHGKLQLVSGGKPVFSSEDVRTQVESRVGKGEIELGCCPLCMDEWPRNKLLPACGRTKCAHRLDEACLAQWYGCNEPGKLLNLMQFSCPFCRRIPVTKVLTRYNPQAAVLGGLKDAMDDRAWFYAWCVQCGFAKRAVERQCCDGERLPPLHEYRCEDCTGKDGQADVRLVSCPKCGVMVEKLSGCNHISCQCGEHFCFVCGGAFPDDEIYDHMVDEHGGIYDDEDDDNEDE</sequence>
<evidence type="ECO:0000259" key="8">
    <source>
        <dbReference type="PROSITE" id="PS50089"/>
    </source>
</evidence>
<keyword evidence="6" id="KW-0862">Zinc</keyword>
<dbReference type="Gene3D" id="1.20.120.1750">
    <property type="match status" value="1"/>
</dbReference>
<evidence type="ECO:0000256" key="3">
    <source>
        <dbReference type="ARBA" id="ARBA00022737"/>
    </source>
</evidence>
<feature type="domain" description="RING-type" evidence="8">
    <location>
        <begin position="786"/>
        <end position="840"/>
    </location>
</feature>
<dbReference type="InterPro" id="IPR052969">
    <property type="entry name" value="Thr-specific_kinase-like"/>
</dbReference>
<dbReference type="Pfam" id="PF26200">
    <property type="entry name" value="Rcat_RNF216"/>
    <property type="match status" value="1"/>
</dbReference>
<evidence type="ECO:0000313" key="11">
    <source>
        <dbReference type="Proteomes" id="UP000294933"/>
    </source>
</evidence>
<dbReference type="GO" id="GO:0005737">
    <property type="term" value="C:cytoplasm"/>
    <property type="evidence" value="ECO:0007669"/>
    <property type="project" value="TreeGrafter"/>
</dbReference>
<accession>A0A4Y7PZ65</accession>
<dbReference type="InterPro" id="IPR044066">
    <property type="entry name" value="TRIAD_supradom"/>
</dbReference>
<dbReference type="GO" id="GO:0004674">
    <property type="term" value="F:protein serine/threonine kinase activity"/>
    <property type="evidence" value="ECO:0007669"/>
    <property type="project" value="TreeGrafter"/>
</dbReference>
<protein>
    <recommendedName>
        <fullName evidence="12">RING-type domain-containing protein</fullName>
    </recommendedName>
</protein>
<dbReference type="Proteomes" id="UP000294933">
    <property type="component" value="Unassembled WGS sequence"/>
</dbReference>
<keyword evidence="4 7" id="KW-0863">Zinc-finger</keyword>
<dbReference type="AlphaFoldDB" id="A0A4Y7PZ65"/>
<dbReference type="EMBL" id="ML170189">
    <property type="protein sequence ID" value="TDL20326.1"/>
    <property type="molecule type" value="Genomic_DNA"/>
</dbReference>
<evidence type="ECO:0000256" key="1">
    <source>
        <dbReference type="ARBA" id="ARBA00022679"/>
    </source>
</evidence>
<dbReference type="PROSITE" id="PS50089">
    <property type="entry name" value="ZF_RING_2"/>
    <property type="match status" value="1"/>
</dbReference>
<dbReference type="STRING" id="50990.A0A4Y7PZ65"/>
<keyword evidence="1" id="KW-0808">Transferase</keyword>
<dbReference type="Gene3D" id="3.40.50.410">
    <property type="entry name" value="von Willebrand factor, type A domain"/>
    <property type="match status" value="1"/>
</dbReference>